<sequence length="226" mass="25180">MELLEAIEKRHSVRSYEDREIAPAVRDELSAFIQQCNQESGLHMQLVLNEPKAFGSFKAHYGTFSGVKNYIAVIGNKSASLEERCGYYGEKVVLKAQQLGLNTCWTAMTYSKIKSAFQIDPGEKLCLVIAVGYGKNQGTGHKIKEPAAVARSEKPWPDWFSKGVQAALLAPTAMNQQKFTFILEENTVSLKAGIGFYTKVDLGIVKYHFEIGAGENNFHWTPSRHS</sequence>
<dbReference type="Pfam" id="PF14512">
    <property type="entry name" value="TM1586_NiRdase"/>
    <property type="match status" value="1"/>
</dbReference>
<evidence type="ECO:0000313" key="7">
    <source>
        <dbReference type="EMBL" id="GAA6269664.1"/>
    </source>
</evidence>
<keyword evidence="5" id="KW-0560">Oxidoreductase</keyword>
<reference evidence="7 8" key="1">
    <citation type="submission" date="2024-04" db="EMBL/GenBank/DDBJ databases">
        <title>Defined microbial consortia suppress multidrug-resistant proinflammatory Enterobacteriaceae via ecological control.</title>
        <authorList>
            <person name="Furuichi M."/>
            <person name="Kawaguchi T."/>
            <person name="Pust M."/>
            <person name="Yasuma K."/>
            <person name="Plichta D."/>
            <person name="Hasegawa N."/>
            <person name="Ohya T."/>
            <person name="Bhattarai S."/>
            <person name="Sasajima S."/>
            <person name="Aoto Y."/>
            <person name="Tuganbaev T."/>
            <person name="Yaginuma M."/>
            <person name="Ueda M."/>
            <person name="Okahashi N."/>
            <person name="Amafuji K."/>
            <person name="Kiridooshi Y."/>
            <person name="Sugita K."/>
            <person name="Strazar M."/>
            <person name="Skelly A."/>
            <person name="Suda W."/>
            <person name="Hattori M."/>
            <person name="Nakamoto N."/>
            <person name="Caballero S."/>
            <person name="Norman J."/>
            <person name="Olle B."/>
            <person name="Tanoue T."/>
            <person name="Arita M."/>
            <person name="Bucci V."/>
            <person name="Atarashi K."/>
            <person name="Xavier R."/>
            <person name="Honda K."/>
        </authorList>
    </citation>
    <scope>NUCLEOTIDE SEQUENCE [LARGE SCALE GENOMIC DNA]</scope>
    <source>
        <strain evidence="8">f13</strain>
    </source>
</reference>
<comment type="similarity">
    <text evidence="2">Belongs to the nitroreductase family.</text>
</comment>
<feature type="domain" description="Putative nitroreductase TM1586" evidence="6">
    <location>
        <begin position="2"/>
        <end position="213"/>
    </location>
</feature>
<dbReference type="InterPro" id="IPR029478">
    <property type="entry name" value="TM1586_NiRdase"/>
</dbReference>
<evidence type="ECO:0000313" key="8">
    <source>
        <dbReference type="Proteomes" id="UP001600894"/>
    </source>
</evidence>
<gene>
    <name evidence="7" type="ORF">F130042H8_27240</name>
</gene>
<keyword evidence="8" id="KW-1185">Reference proteome</keyword>
<dbReference type="PANTHER" id="PTHR43673:SF2">
    <property type="entry name" value="NITROREDUCTASE"/>
    <property type="match status" value="1"/>
</dbReference>
<organism evidence="7 8">
    <name type="scientific">Enterocloster alcoholdehydrogenati</name>
    <dbReference type="NCBI Taxonomy" id="2547410"/>
    <lineage>
        <taxon>Bacteria</taxon>
        <taxon>Bacillati</taxon>
        <taxon>Bacillota</taxon>
        <taxon>Clostridia</taxon>
        <taxon>Lachnospirales</taxon>
        <taxon>Lachnospiraceae</taxon>
        <taxon>Enterocloster</taxon>
    </lineage>
</organism>
<evidence type="ECO:0000259" key="6">
    <source>
        <dbReference type="Pfam" id="PF14512"/>
    </source>
</evidence>
<dbReference type="CDD" id="cd02062">
    <property type="entry name" value="Nitro_FMN_reductase"/>
    <property type="match status" value="1"/>
</dbReference>
<evidence type="ECO:0000256" key="1">
    <source>
        <dbReference type="ARBA" id="ARBA00001917"/>
    </source>
</evidence>
<proteinExistence type="inferred from homology"/>
<evidence type="ECO:0000256" key="2">
    <source>
        <dbReference type="ARBA" id="ARBA00007118"/>
    </source>
</evidence>
<evidence type="ECO:0000256" key="5">
    <source>
        <dbReference type="ARBA" id="ARBA00023002"/>
    </source>
</evidence>
<dbReference type="Proteomes" id="UP001600894">
    <property type="component" value="Unassembled WGS sequence"/>
</dbReference>
<comment type="caution">
    <text evidence="7">The sequence shown here is derived from an EMBL/GenBank/DDBJ whole genome shotgun (WGS) entry which is preliminary data.</text>
</comment>
<dbReference type="RefSeq" id="WP_390470431.1">
    <property type="nucleotide sequence ID" value="NZ_BAABXL010000001.1"/>
</dbReference>
<dbReference type="Gene3D" id="3.40.109.10">
    <property type="entry name" value="NADH Oxidase"/>
    <property type="match status" value="1"/>
</dbReference>
<keyword evidence="3" id="KW-0285">Flavoprotein</keyword>
<dbReference type="PANTHER" id="PTHR43673">
    <property type="entry name" value="NAD(P)H NITROREDUCTASE YDGI-RELATED"/>
    <property type="match status" value="1"/>
</dbReference>
<dbReference type="SUPFAM" id="SSF55469">
    <property type="entry name" value="FMN-dependent nitroreductase-like"/>
    <property type="match status" value="1"/>
</dbReference>
<name>A0ABQ0B051_9FIRM</name>
<protein>
    <submittedName>
        <fullName evidence="7">Nitroreductase family protein</fullName>
    </submittedName>
</protein>
<evidence type="ECO:0000256" key="4">
    <source>
        <dbReference type="ARBA" id="ARBA00022643"/>
    </source>
</evidence>
<keyword evidence="4" id="KW-0288">FMN</keyword>
<dbReference type="Gene3D" id="3.40.109.30">
    <property type="entry name" value="putative nitroreductase (tm1586), domain 2"/>
    <property type="match status" value="1"/>
</dbReference>
<dbReference type="InterPro" id="IPR000415">
    <property type="entry name" value="Nitroreductase-like"/>
</dbReference>
<comment type="cofactor">
    <cofactor evidence="1">
        <name>FMN</name>
        <dbReference type="ChEBI" id="CHEBI:58210"/>
    </cofactor>
</comment>
<accession>A0ABQ0B051</accession>
<evidence type="ECO:0000256" key="3">
    <source>
        <dbReference type="ARBA" id="ARBA00022630"/>
    </source>
</evidence>
<dbReference type="EMBL" id="BAABXL010000001">
    <property type="protein sequence ID" value="GAA6269664.1"/>
    <property type="molecule type" value="Genomic_DNA"/>
</dbReference>